<dbReference type="InterPro" id="IPR041255">
    <property type="entry name" value="LpxI_N"/>
</dbReference>
<protein>
    <submittedName>
        <fullName evidence="3">UDP-2,3-diacylglucosamine pyrophosphatase</fullName>
    </submittedName>
</protein>
<sequence>MDAPASASASGPIGIIAGSGILPDLVAEAAIANGRGVFVVALDGFADKTLTAYPHIWARFGEAARILRQLRSAGVRDLVLVGGLTRPAGLGYLRDVGLSVLWRALRNLDLFGSGDSTMLQRIVTALEREGFNILGAHEVAPDLVLPPIDLGAVSPNAKTQTDITRGFTAALGLGALDIGQGVVVARGRVLAAEAAEGTDAMLARVAGLRAQAARDGRRLKPLGVLVKAPQPIQDIRVDMPAIGPETVEGVVNAGLVGIAIAARRVLVLDPEEVRRRADEAGIFITAREISGAGESTGE</sequence>
<dbReference type="Pfam" id="PF06230">
    <property type="entry name" value="LpxI_C"/>
    <property type="match status" value="1"/>
</dbReference>
<evidence type="ECO:0000259" key="2">
    <source>
        <dbReference type="Pfam" id="PF17930"/>
    </source>
</evidence>
<evidence type="ECO:0000313" key="3">
    <source>
        <dbReference type="EMBL" id="VAW09971.1"/>
    </source>
</evidence>
<dbReference type="Pfam" id="PF17930">
    <property type="entry name" value="LpxI_N"/>
    <property type="match status" value="1"/>
</dbReference>
<evidence type="ECO:0000259" key="1">
    <source>
        <dbReference type="Pfam" id="PF06230"/>
    </source>
</evidence>
<feature type="domain" description="LpxI C-terminal" evidence="1">
    <location>
        <begin position="151"/>
        <end position="284"/>
    </location>
</feature>
<gene>
    <name evidence="3" type="ORF">MNBD_ALPHA09-2211</name>
</gene>
<proteinExistence type="predicted"/>
<name>A0A3B0SUD5_9ZZZZ</name>
<reference evidence="3" key="1">
    <citation type="submission" date="2018-06" db="EMBL/GenBank/DDBJ databases">
        <authorList>
            <person name="Zhirakovskaya E."/>
        </authorList>
    </citation>
    <scope>NUCLEOTIDE SEQUENCE</scope>
</reference>
<dbReference type="EMBL" id="UOEM01000001">
    <property type="protein sequence ID" value="VAW09971.1"/>
    <property type="molecule type" value="Genomic_DNA"/>
</dbReference>
<dbReference type="PANTHER" id="PTHR39962">
    <property type="entry name" value="BLL4848 PROTEIN"/>
    <property type="match status" value="1"/>
</dbReference>
<dbReference type="InterPro" id="IPR053174">
    <property type="entry name" value="LpxI"/>
</dbReference>
<dbReference type="Gene3D" id="3.40.50.20">
    <property type="match status" value="1"/>
</dbReference>
<dbReference type="AlphaFoldDB" id="A0A3B0SUD5"/>
<dbReference type="Gene3D" id="3.40.140.80">
    <property type="match status" value="1"/>
</dbReference>
<dbReference type="InterPro" id="IPR043167">
    <property type="entry name" value="LpxI_C_sf"/>
</dbReference>
<dbReference type="PANTHER" id="PTHR39962:SF1">
    <property type="entry name" value="LPXI FAMILY PROTEIN"/>
    <property type="match status" value="1"/>
</dbReference>
<feature type="domain" description="LpxI N-terminal" evidence="2">
    <location>
        <begin position="13"/>
        <end position="143"/>
    </location>
</feature>
<accession>A0A3B0SUD5</accession>
<organism evidence="3">
    <name type="scientific">hydrothermal vent metagenome</name>
    <dbReference type="NCBI Taxonomy" id="652676"/>
    <lineage>
        <taxon>unclassified sequences</taxon>
        <taxon>metagenomes</taxon>
        <taxon>ecological metagenomes</taxon>
    </lineage>
</organism>
<dbReference type="InterPro" id="IPR010415">
    <property type="entry name" value="LpxI_C"/>
</dbReference>